<feature type="region of interest" description="Disordered" evidence="1">
    <location>
        <begin position="299"/>
        <end position="333"/>
    </location>
</feature>
<feature type="region of interest" description="Disordered" evidence="1">
    <location>
        <begin position="1"/>
        <end position="22"/>
    </location>
</feature>
<feature type="compositionally biased region" description="Acidic residues" evidence="1">
    <location>
        <begin position="143"/>
        <end position="155"/>
    </location>
</feature>
<accession>A0A6A6QLV9</accession>
<keyword evidence="3" id="KW-1185">Reference proteome</keyword>
<feature type="compositionally biased region" description="Basic and acidic residues" evidence="1">
    <location>
        <begin position="156"/>
        <end position="170"/>
    </location>
</feature>
<gene>
    <name evidence="2" type="ORF">BU16DRAFT_77597</name>
</gene>
<dbReference type="EMBL" id="MU004192">
    <property type="protein sequence ID" value="KAF2493351.1"/>
    <property type="molecule type" value="Genomic_DNA"/>
</dbReference>
<dbReference type="Gene3D" id="6.10.250.2790">
    <property type="match status" value="1"/>
</dbReference>
<sequence length="345" mass="37230">MAVSAAVDGAAPRSSHVSDPALRPFLQPSFSPADYLNAILPPLAHSSASSRASKTSAVSLPDLSSQTQTLLSQLNAHTTRLSTVLTQLTDDILRSGGRLAYEVEVLRGETVTLSEALTDGLQPDISRFLPGGISLEKDAAPEASEEETAVEDDLEDARGETKAPNSKEADADLPPYISQLRTLTLVRDRLDSVIKVFGDAMQWSIPPSEVSLASSFISVSAPEPGSDSHGREEKGREFAEKLRNEIADLITGSDSDAEAALSRIQALRDLAEVWKGTAEEKARIKFVESLVKLSEERQKAASSTLGQRQRVSRGPSPQRQQTREKGHGGGFLENLSRMRGNIYLE</sequence>
<feature type="region of interest" description="Disordered" evidence="1">
    <location>
        <begin position="138"/>
        <end position="172"/>
    </location>
</feature>
<name>A0A6A6QLV9_9PEZI</name>
<proteinExistence type="predicted"/>
<evidence type="ECO:0000313" key="2">
    <source>
        <dbReference type="EMBL" id="KAF2493351.1"/>
    </source>
</evidence>
<protein>
    <submittedName>
        <fullName evidence="2">Uncharacterized protein</fullName>
    </submittedName>
</protein>
<dbReference type="Proteomes" id="UP000799750">
    <property type="component" value="Unassembled WGS sequence"/>
</dbReference>
<evidence type="ECO:0000256" key="1">
    <source>
        <dbReference type="SAM" id="MobiDB-lite"/>
    </source>
</evidence>
<evidence type="ECO:0000313" key="3">
    <source>
        <dbReference type="Proteomes" id="UP000799750"/>
    </source>
</evidence>
<organism evidence="2 3">
    <name type="scientific">Lophium mytilinum</name>
    <dbReference type="NCBI Taxonomy" id="390894"/>
    <lineage>
        <taxon>Eukaryota</taxon>
        <taxon>Fungi</taxon>
        <taxon>Dikarya</taxon>
        <taxon>Ascomycota</taxon>
        <taxon>Pezizomycotina</taxon>
        <taxon>Dothideomycetes</taxon>
        <taxon>Pleosporomycetidae</taxon>
        <taxon>Mytilinidiales</taxon>
        <taxon>Mytilinidiaceae</taxon>
        <taxon>Lophium</taxon>
    </lineage>
</organism>
<feature type="compositionally biased region" description="Polar residues" evidence="1">
    <location>
        <begin position="300"/>
        <end position="320"/>
    </location>
</feature>
<dbReference type="OrthoDB" id="5413829at2759"/>
<dbReference type="AlphaFoldDB" id="A0A6A6QLV9"/>
<reference evidence="2" key="1">
    <citation type="journal article" date="2020" name="Stud. Mycol.">
        <title>101 Dothideomycetes genomes: a test case for predicting lifestyles and emergence of pathogens.</title>
        <authorList>
            <person name="Haridas S."/>
            <person name="Albert R."/>
            <person name="Binder M."/>
            <person name="Bloem J."/>
            <person name="Labutti K."/>
            <person name="Salamov A."/>
            <person name="Andreopoulos B."/>
            <person name="Baker S."/>
            <person name="Barry K."/>
            <person name="Bills G."/>
            <person name="Bluhm B."/>
            <person name="Cannon C."/>
            <person name="Castanera R."/>
            <person name="Culley D."/>
            <person name="Daum C."/>
            <person name="Ezra D."/>
            <person name="Gonzalez J."/>
            <person name="Henrissat B."/>
            <person name="Kuo A."/>
            <person name="Liang C."/>
            <person name="Lipzen A."/>
            <person name="Lutzoni F."/>
            <person name="Magnuson J."/>
            <person name="Mondo S."/>
            <person name="Nolan M."/>
            <person name="Ohm R."/>
            <person name="Pangilinan J."/>
            <person name="Park H.-J."/>
            <person name="Ramirez L."/>
            <person name="Alfaro M."/>
            <person name="Sun H."/>
            <person name="Tritt A."/>
            <person name="Yoshinaga Y."/>
            <person name="Zwiers L.-H."/>
            <person name="Turgeon B."/>
            <person name="Goodwin S."/>
            <person name="Spatafora J."/>
            <person name="Crous P."/>
            <person name="Grigoriev I."/>
        </authorList>
    </citation>
    <scope>NUCLEOTIDE SEQUENCE</scope>
    <source>
        <strain evidence="2">CBS 269.34</strain>
    </source>
</reference>